<name>A0A9P1C4V2_9DINO</name>
<feature type="non-terminal residue" evidence="1">
    <location>
        <position position="245"/>
    </location>
</feature>
<evidence type="ECO:0000313" key="3">
    <source>
        <dbReference type="Proteomes" id="UP001152797"/>
    </source>
</evidence>
<dbReference type="OrthoDB" id="441211at2759"/>
<dbReference type="EMBL" id="CAMXCT030000957">
    <property type="protein sequence ID" value="CAL4772431.1"/>
    <property type="molecule type" value="Genomic_DNA"/>
</dbReference>
<dbReference type="AlphaFoldDB" id="A0A9P1C4V2"/>
<accession>A0A9P1C4V2</accession>
<evidence type="ECO:0000313" key="1">
    <source>
        <dbReference type="EMBL" id="CAI3985119.1"/>
    </source>
</evidence>
<proteinExistence type="predicted"/>
<dbReference type="EMBL" id="CAMXCT010000957">
    <property type="protein sequence ID" value="CAI3985119.1"/>
    <property type="molecule type" value="Genomic_DNA"/>
</dbReference>
<organism evidence="1">
    <name type="scientific">Cladocopium goreaui</name>
    <dbReference type="NCBI Taxonomy" id="2562237"/>
    <lineage>
        <taxon>Eukaryota</taxon>
        <taxon>Sar</taxon>
        <taxon>Alveolata</taxon>
        <taxon>Dinophyceae</taxon>
        <taxon>Suessiales</taxon>
        <taxon>Symbiodiniaceae</taxon>
        <taxon>Cladocopium</taxon>
    </lineage>
</organism>
<comment type="caution">
    <text evidence="1">The sequence shown here is derived from an EMBL/GenBank/DDBJ whole genome shotgun (WGS) entry which is preliminary data.</text>
</comment>
<evidence type="ECO:0000313" key="2">
    <source>
        <dbReference type="EMBL" id="CAL4772431.1"/>
    </source>
</evidence>
<dbReference type="Proteomes" id="UP001152797">
    <property type="component" value="Unassembled WGS sequence"/>
</dbReference>
<keyword evidence="3" id="KW-1185">Reference proteome</keyword>
<reference evidence="2 3" key="2">
    <citation type="submission" date="2024-05" db="EMBL/GenBank/DDBJ databases">
        <authorList>
            <person name="Chen Y."/>
            <person name="Shah S."/>
            <person name="Dougan E. K."/>
            <person name="Thang M."/>
            <person name="Chan C."/>
        </authorList>
    </citation>
    <scope>NUCLEOTIDE SEQUENCE [LARGE SCALE GENOMIC DNA]</scope>
</reference>
<reference evidence="1" key="1">
    <citation type="submission" date="2022-10" db="EMBL/GenBank/DDBJ databases">
        <authorList>
            <person name="Chen Y."/>
            <person name="Dougan E. K."/>
            <person name="Chan C."/>
            <person name="Rhodes N."/>
            <person name="Thang M."/>
        </authorList>
    </citation>
    <scope>NUCLEOTIDE SEQUENCE</scope>
</reference>
<dbReference type="EMBL" id="CAMXCT020000957">
    <property type="protein sequence ID" value="CAL1138494.1"/>
    <property type="molecule type" value="Genomic_DNA"/>
</dbReference>
<protein>
    <submittedName>
        <fullName evidence="1">Uncharacterized protein</fullName>
    </submittedName>
</protein>
<gene>
    <name evidence="1" type="ORF">C1SCF055_LOCUS12602</name>
</gene>
<sequence>MADDTSATIWSWLKDVCEAQNFANPGWVTPQDGFERLKGCVPEWILEDEHRFSWKVVSLLGLYGGLSFNLHAPQGLTYLNLCFTGADYSDRREEDQPENWEERLCCGHIYAGAQFTIDLCPGGAVALVSLNHCRQTTVANSFLDFLVSLKCWLDRCLPADREQYKAALRNMKTGPGGPSHASVAVVDVTFVAFHDFLLATAMAEEPKAKKPRDKSSFVCHSCGRKPEEGLRCCVSCGEENDFAHF</sequence>